<evidence type="ECO:0000256" key="8">
    <source>
        <dbReference type="ARBA" id="ARBA00022692"/>
    </source>
</evidence>
<comment type="function">
    <text evidence="11">Catalytic component of the signal peptidase complex (SPC) which catalyzes the cleavage of N-terminal signal sequences from nascent proteins as they are translocated into the lumen of the endoplasmic reticulum. Specifically cleaves N-terminal signal peptides that contain a hydrophobic alpha-helix (h-region) shorter than 18-20 amino acids.</text>
</comment>
<evidence type="ECO:0000256" key="3">
    <source>
        <dbReference type="ARBA" id="ARBA00011035"/>
    </source>
</evidence>
<comment type="similarity">
    <text evidence="3">Belongs to the peptidase S26B family.</text>
</comment>
<dbReference type="AlphaFoldDB" id="A0A5J9U167"/>
<comment type="caution">
    <text evidence="14">The sequence shown here is derived from an EMBL/GenBank/DDBJ whole genome shotgun (WGS) entry which is preliminary data.</text>
</comment>
<evidence type="ECO:0000259" key="13">
    <source>
        <dbReference type="Pfam" id="PF00717"/>
    </source>
</evidence>
<dbReference type="InterPro" id="IPR001733">
    <property type="entry name" value="Peptidase_S26B"/>
</dbReference>
<reference evidence="14 15" key="1">
    <citation type="journal article" date="2019" name="Sci. Rep.">
        <title>A high-quality genome of Eragrostis curvula grass provides insights into Poaceae evolution and supports new strategies to enhance forage quality.</title>
        <authorList>
            <person name="Carballo J."/>
            <person name="Santos B.A.C.M."/>
            <person name="Zappacosta D."/>
            <person name="Garbus I."/>
            <person name="Selva J.P."/>
            <person name="Gallo C.A."/>
            <person name="Diaz A."/>
            <person name="Albertini E."/>
            <person name="Caccamo M."/>
            <person name="Echenique V."/>
        </authorList>
    </citation>
    <scope>NUCLEOTIDE SEQUENCE [LARGE SCALE GENOMIC DNA]</scope>
    <source>
        <strain evidence="15">cv. Victoria</strain>
        <tissue evidence="14">Leaf</tissue>
    </source>
</reference>
<evidence type="ECO:0000313" key="15">
    <source>
        <dbReference type="Proteomes" id="UP000324897"/>
    </source>
</evidence>
<feature type="domain" description="Peptidase S24/S26A/S26B/S26C" evidence="13">
    <location>
        <begin position="118"/>
        <end position="177"/>
    </location>
</feature>
<evidence type="ECO:0000256" key="12">
    <source>
        <dbReference type="SAM" id="MobiDB-lite"/>
    </source>
</evidence>
<evidence type="ECO:0000256" key="11">
    <source>
        <dbReference type="ARBA" id="ARBA00045533"/>
    </source>
</evidence>
<evidence type="ECO:0000256" key="5">
    <source>
        <dbReference type="ARBA" id="ARBA00019685"/>
    </source>
</evidence>
<evidence type="ECO:0000256" key="2">
    <source>
        <dbReference type="ARBA" id="ARBA00004648"/>
    </source>
</evidence>
<keyword evidence="15" id="KW-1185">Reference proteome</keyword>
<comment type="catalytic activity">
    <reaction evidence="1">
        <text>Cleavage of hydrophobic, N-terminal signal or leader sequences from secreted and periplasmic proteins.</text>
        <dbReference type="EC" id="3.4.21.89"/>
    </reaction>
</comment>
<dbReference type="InterPro" id="IPR015927">
    <property type="entry name" value="Peptidase_S24_S26A/B/C"/>
</dbReference>
<accession>A0A5J9U167</accession>
<dbReference type="OrthoDB" id="10257561at2759"/>
<keyword evidence="8" id="KW-0812">Transmembrane</keyword>
<dbReference type="GO" id="GO:0005787">
    <property type="term" value="C:signal peptidase complex"/>
    <property type="evidence" value="ECO:0007669"/>
    <property type="project" value="TreeGrafter"/>
</dbReference>
<evidence type="ECO:0000256" key="7">
    <source>
        <dbReference type="ARBA" id="ARBA00022670"/>
    </source>
</evidence>
<dbReference type="EMBL" id="RWGY01000029">
    <property type="protein sequence ID" value="TVU16898.1"/>
    <property type="molecule type" value="Genomic_DNA"/>
</dbReference>
<dbReference type="GO" id="GO:0006465">
    <property type="term" value="P:signal peptide processing"/>
    <property type="evidence" value="ECO:0007669"/>
    <property type="project" value="InterPro"/>
</dbReference>
<dbReference type="Gramene" id="TVU16898">
    <property type="protein sequence ID" value="TVU16898"/>
    <property type="gene ID" value="EJB05_32901"/>
</dbReference>
<protein>
    <recommendedName>
        <fullName evidence="5">Signal peptidase complex catalytic subunit SEC11</fullName>
        <ecNumber evidence="4">3.4.21.89</ecNumber>
    </recommendedName>
    <alternativeName>
        <fullName evidence="6">Signal peptidase complex catalytic subunit sec11</fullName>
    </alternativeName>
</protein>
<name>A0A5J9U167_9POAL</name>
<proteinExistence type="inferred from homology"/>
<evidence type="ECO:0000313" key="14">
    <source>
        <dbReference type="EMBL" id="TVU16898.1"/>
    </source>
</evidence>
<gene>
    <name evidence="14" type="ORF">EJB05_32901</name>
</gene>
<keyword evidence="9" id="KW-1133">Transmembrane helix</keyword>
<evidence type="ECO:0000256" key="9">
    <source>
        <dbReference type="ARBA" id="ARBA00022989"/>
    </source>
</evidence>
<comment type="subcellular location">
    <subcellularLocation>
        <location evidence="2">Endoplasmic reticulum membrane</location>
        <topology evidence="2">Single-pass type II membrane protein</topology>
    </subcellularLocation>
</comment>
<dbReference type="PANTHER" id="PTHR10806">
    <property type="entry name" value="SIGNAL PEPTIDASE COMPLEX CATALYTIC SUBUNIT SEC11"/>
    <property type="match status" value="1"/>
</dbReference>
<dbReference type="EC" id="3.4.21.89" evidence="4"/>
<evidence type="ECO:0000256" key="6">
    <source>
        <dbReference type="ARBA" id="ARBA00021755"/>
    </source>
</evidence>
<dbReference type="GO" id="GO:0009003">
    <property type="term" value="F:signal peptidase activity"/>
    <property type="evidence" value="ECO:0007669"/>
    <property type="project" value="UniProtKB-EC"/>
</dbReference>
<dbReference type="PANTHER" id="PTHR10806:SF6">
    <property type="entry name" value="SIGNAL PEPTIDASE COMPLEX CATALYTIC SUBUNIT SEC11"/>
    <property type="match status" value="1"/>
</dbReference>
<evidence type="ECO:0000256" key="1">
    <source>
        <dbReference type="ARBA" id="ARBA00000677"/>
    </source>
</evidence>
<sequence>MDIHKSLHGTDDVPADMVAASRWMRPPPPSSPSSITRSSCRNSGPTSSRTSTCSRSSSRCFDSRVDFNLNLAESISYGMVYTDRDVHLFLELKRSIDYGMPNIQIWYHEFEQREEVFKGYLPWTVDIDQGLMVVTGSESPVVVVLSGSMEPGFKRGDILFLHMSKDPIRTGKIVCFNAIKDKGGVWFE</sequence>
<feature type="compositionally biased region" description="Low complexity" evidence="12">
    <location>
        <begin position="32"/>
        <end position="57"/>
    </location>
</feature>
<organism evidence="14 15">
    <name type="scientific">Eragrostis curvula</name>
    <name type="common">weeping love grass</name>
    <dbReference type="NCBI Taxonomy" id="38414"/>
    <lineage>
        <taxon>Eukaryota</taxon>
        <taxon>Viridiplantae</taxon>
        <taxon>Streptophyta</taxon>
        <taxon>Embryophyta</taxon>
        <taxon>Tracheophyta</taxon>
        <taxon>Spermatophyta</taxon>
        <taxon>Magnoliopsida</taxon>
        <taxon>Liliopsida</taxon>
        <taxon>Poales</taxon>
        <taxon>Poaceae</taxon>
        <taxon>PACMAD clade</taxon>
        <taxon>Chloridoideae</taxon>
        <taxon>Eragrostideae</taxon>
        <taxon>Eragrostidinae</taxon>
        <taxon>Eragrostis</taxon>
    </lineage>
</organism>
<dbReference type="Pfam" id="PF00717">
    <property type="entry name" value="Peptidase_S24"/>
    <property type="match status" value="1"/>
</dbReference>
<keyword evidence="7" id="KW-0378">Hydrolase</keyword>
<feature type="region of interest" description="Disordered" evidence="12">
    <location>
        <begin position="21"/>
        <end position="57"/>
    </location>
</feature>
<evidence type="ECO:0000256" key="4">
    <source>
        <dbReference type="ARBA" id="ARBA00013208"/>
    </source>
</evidence>
<evidence type="ECO:0000256" key="10">
    <source>
        <dbReference type="ARBA" id="ARBA00023136"/>
    </source>
</evidence>
<dbReference type="InterPro" id="IPR036286">
    <property type="entry name" value="LexA/Signal_pep-like_sf"/>
</dbReference>
<dbReference type="CDD" id="cd06462">
    <property type="entry name" value="Peptidase_S24_S26"/>
    <property type="match status" value="1"/>
</dbReference>
<dbReference type="SUPFAM" id="SSF51306">
    <property type="entry name" value="LexA/Signal peptidase"/>
    <property type="match status" value="1"/>
</dbReference>
<dbReference type="Proteomes" id="UP000324897">
    <property type="component" value="Chromosome 7"/>
</dbReference>
<keyword evidence="7" id="KW-0645">Protease</keyword>
<keyword evidence="10" id="KW-0472">Membrane</keyword>